<evidence type="ECO:0000313" key="4">
    <source>
        <dbReference type="Proteomes" id="UP000256779"/>
    </source>
</evidence>
<accession>A0A3D9L2K7</accession>
<name>A0A3D9L2K7_MARFU</name>
<dbReference type="EMBL" id="QREG01000009">
    <property type="protein sequence ID" value="RED98845.1"/>
    <property type="molecule type" value="Genomic_DNA"/>
</dbReference>
<feature type="domain" description="YcxB-like C-terminal" evidence="2">
    <location>
        <begin position="103"/>
        <end position="148"/>
    </location>
</feature>
<keyword evidence="1" id="KW-0812">Transmembrane</keyword>
<feature type="transmembrane region" description="Helical" evidence="1">
    <location>
        <begin position="20"/>
        <end position="43"/>
    </location>
</feature>
<dbReference type="Pfam" id="PF14317">
    <property type="entry name" value="YcxB"/>
    <property type="match status" value="1"/>
</dbReference>
<evidence type="ECO:0000256" key="1">
    <source>
        <dbReference type="SAM" id="Phobius"/>
    </source>
</evidence>
<reference evidence="3 4" key="1">
    <citation type="submission" date="2018-07" db="EMBL/GenBank/DDBJ databases">
        <title>Genomic Encyclopedia of Type Strains, Phase IV (KMG-IV): sequencing the most valuable type-strain genomes for metagenomic binning, comparative biology and taxonomic classification.</title>
        <authorList>
            <person name="Goeker M."/>
        </authorList>
    </citation>
    <scope>NUCLEOTIDE SEQUENCE [LARGE SCALE GENOMIC DNA]</scope>
    <source>
        <strain evidence="3 4">DSM 4134</strain>
    </source>
</reference>
<evidence type="ECO:0000259" key="2">
    <source>
        <dbReference type="Pfam" id="PF14317"/>
    </source>
</evidence>
<comment type="caution">
    <text evidence="3">The sequence shown here is derived from an EMBL/GenBank/DDBJ whole genome shotgun (WGS) entry which is preliminary data.</text>
</comment>
<dbReference type="InterPro" id="IPR025588">
    <property type="entry name" value="YcxB-like_C"/>
</dbReference>
<sequence>MIVRTKKYQLPTKTYIKTALVAVLQQQWWVGLIYLAICAGYLWIPNWWWIIGATIGLVLYLLFWLIQFAGVTQLEQGKFMFQKLSYEITSQQILLKLNPKQGMPMKWDQIKRAKAGKDHFVLFASKAQLLYFPHKIFNNKNEIRFLETVLRNKGYIK</sequence>
<dbReference type="AlphaFoldDB" id="A0A3D9L2K7"/>
<dbReference type="Proteomes" id="UP000256779">
    <property type="component" value="Unassembled WGS sequence"/>
</dbReference>
<dbReference type="RefSeq" id="WP_115868151.1">
    <property type="nucleotide sequence ID" value="NZ_QREG01000009.1"/>
</dbReference>
<feature type="transmembrane region" description="Helical" evidence="1">
    <location>
        <begin position="49"/>
        <end position="71"/>
    </location>
</feature>
<keyword evidence="4" id="KW-1185">Reference proteome</keyword>
<keyword evidence="1" id="KW-0472">Membrane</keyword>
<organism evidence="3 4">
    <name type="scientific">Marinoscillum furvescens DSM 4134</name>
    <dbReference type="NCBI Taxonomy" id="1122208"/>
    <lineage>
        <taxon>Bacteria</taxon>
        <taxon>Pseudomonadati</taxon>
        <taxon>Bacteroidota</taxon>
        <taxon>Cytophagia</taxon>
        <taxon>Cytophagales</taxon>
        <taxon>Reichenbachiellaceae</taxon>
        <taxon>Marinoscillum</taxon>
    </lineage>
</organism>
<keyword evidence="1" id="KW-1133">Transmembrane helix</keyword>
<proteinExistence type="predicted"/>
<gene>
    <name evidence="3" type="ORF">C7460_10937</name>
</gene>
<evidence type="ECO:0000313" key="3">
    <source>
        <dbReference type="EMBL" id="RED98845.1"/>
    </source>
</evidence>
<dbReference type="OrthoDB" id="1352552at2"/>
<protein>
    <submittedName>
        <fullName evidence="3">YcxB-like protein</fullName>
    </submittedName>
</protein>